<sequence length="1477" mass="154735">MNSSAPRRWRPAPIRRIGGVALAIALATSATVAAPAAALSPASTVFAAEDASLVPEPDVISVDFTADGPVEHVKDRPFATVGDAPAVIYDETLERHVAEFTANEERPSTGTGAYVYDIPEAWSAEDPAHVEDVDLLDGGTFECYFRYDGESPVPGGQASQLCAGGPEGYAFYLPATGCCLRFKATATSANKNTASAPIPVKSGEWVHAVATVGNGEVKLYLNGTPAWTLDPEPGTGSGTGRNHAGPYTALKVDSVPKWGIGGSPRTDGIADPAAIAVAASRAWSTVLTDAEVSALWAAEKPASAGGDPGEENPGGEDPADPDPVDPGVDVPSADILDVDFSDIADPFADRSASNRAPKVTGSSSVATDPAFASQPKQAYTADGKKDHAFYPLQDAWADTGMPRTDDMATWADDTWAGPGITLQCDIKVNQALPVTGTPHVCAGKSSGGFGMHLANSSVVAGFHVNGGYKSVSSPTLQPGVWYSVVATFNGTKVDLYLDGKLVGTNTSNTVGAVKAPSGSIVEPYVRYFAFGSDIGARGAIEFPTAVSVGNARIWSNALSAEQADQLDWDSFGDRSVTPQLASSVPAADAAIDAPVEFAITITDETLATGWQYLLDGNPIVPGDTIGAGLEAGAHEIAITATDVFGRPVNWGIPFTSLRIPTGGGTATVQEDGVAVLSATASSVAGNDIATTFSEARMTDAADGVQGTIDRSPTELGLDFDKDASDLTRIDGVLTPGDDEFETTPSSHSSFPFQRFDIDLPNAERGQQLVWSGRVDPARSMKLWAWDVDGSTWSLMSEARGVADGDTHLQSEIHARLIDVSDAAAPVVHVAVTAEDPFADDLAPRDESAGTPELKDRFEDPEDYDFSIAHYTDAQYTTEVATGSNMDWPASLPWRHIEGATNTPEEASVFAYSLRKQNQWIVDNKDERKISFVANTGDVINSNVSLSDLQFDPNAEDPGDGSSVYDYTTADGRVPGAKEQIAKEFAMALSYQEELWKSGLPNQAVAGNHDNYNGTHNGPKSPFSAFFTADGYYDQAADVWPEDASFHTMDEVTDPETGAVTKRGGDSSNSYVLFSAGGLDFVSVGLSYGATQEESDWASSIFERYSDRNGILITHGYVSPSAERDGRGSNLGADGSKLYDEVVRANDNVFLVLGGHFHGIGTNVETIEGNHKVVQMLADYQGYLVPAEKMFSKERCAAAGLDPQTHCVFGTGENEGKIDVNGDGTWDHLTTDKLALGGSFLRMLQFDTKNSTMSVDTYSPFLDEFGTAQYDHGNAPKTQIDPIDRYSGAADNFTVPVNLSTRMTSFSTDGLSVATPSDTVIGTQTAATGTPATVRWSDLKKGETYAWFASSTEASGEIVARAADDAGTLLQFGGMFVAEQAGTAEPGDPGDSDSGGDSDTGGDSDAGGSGPDGDGGSGIDSGDGGANAETDGSLPMTGAEASWVVVAAAVLLLTLGGGLAVFARRRRANGRTDAEGLA</sequence>
<protein>
    <submittedName>
        <fullName evidence="4">LPXTG cell wall anchor domain-containing protein</fullName>
    </submittedName>
</protein>
<dbReference type="RefSeq" id="WP_227529430.1">
    <property type="nucleotide sequence ID" value="NZ_JAGTTM010000001.1"/>
</dbReference>
<evidence type="ECO:0000256" key="1">
    <source>
        <dbReference type="SAM" id="MobiDB-lite"/>
    </source>
</evidence>
<evidence type="ECO:0000256" key="2">
    <source>
        <dbReference type="SAM" id="Phobius"/>
    </source>
</evidence>
<dbReference type="Gene3D" id="3.60.21.10">
    <property type="match status" value="1"/>
</dbReference>
<keyword evidence="3" id="KW-0732">Signal</keyword>
<keyword evidence="2" id="KW-1133">Transmembrane helix</keyword>
<feature type="compositionally biased region" description="Acidic residues" evidence="1">
    <location>
        <begin position="308"/>
        <end position="323"/>
    </location>
</feature>
<evidence type="ECO:0000313" key="5">
    <source>
        <dbReference type="Proteomes" id="UP001139289"/>
    </source>
</evidence>
<proteinExistence type="predicted"/>
<feature type="chain" id="PRO_5040753083" evidence="3">
    <location>
        <begin position="48"/>
        <end position="1477"/>
    </location>
</feature>
<dbReference type="Proteomes" id="UP001139289">
    <property type="component" value="Unassembled WGS sequence"/>
</dbReference>
<reference evidence="4" key="1">
    <citation type="submission" date="2021-04" db="EMBL/GenBank/DDBJ databases">
        <title>Microbacterium tenobrionis sp. nov. and Microbacterium allomyrinae sp. nov., isolated from larvae of Tenobrio molitor and Allomyrina dichotoma, respectively.</title>
        <authorList>
            <person name="Lee S.D."/>
        </authorList>
    </citation>
    <scope>NUCLEOTIDE SEQUENCE</scope>
    <source>
        <strain evidence="4">YMB-B2</strain>
    </source>
</reference>
<dbReference type="Gene3D" id="2.60.120.200">
    <property type="match status" value="2"/>
</dbReference>
<feature type="region of interest" description="Disordered" evidence="1">
    <location>
        <begin position="348"/>
        <end position="378"/>
    </location>
</feature>
<keyword evidence="2" id="KW-0472">Membrane</keyword>
<keyword evidence="2" id="KW-0812">Transmembrane</keyword>
<dbReference type="PANTHER" id="PTHR43143:SF5">
    <property type="entry name" value="SECRETED PROTEIN"/>
    <property type="match status" value="1"/>
</dbReference>
<dbReference type="SUPFAM" id="SSF56300">
    <property type="entry name" value="Metallo-dependent phosphatases"/>
    <property type="match status" value="1"/>
</dbReference>
<evidence type="ECO:0000313" key="4">
    <source>
        <dbReference type="EMBL" id="MCC2028080.1"/>
    </source>
</evidence>
<gene>
    <name evidence="4" type="ORF">KEC56_00810</name>
</gene>
<evidence type="ECO:0000256" key="3">
    <source>
        <dbReference type="SAM" id="SignalP"/>
    </source>
</evidence>
<dbReference type="SUPFAM" id="SSF49899">
    <property type="entry name" value="Concanavalin A-like lectins/glucanases"/>
    <property type="match status" value="2"/>
</dbReference>
<organism evidence="4 5">
    <name type="scientific">Microbacterium tenebrionis</name>
    <dbReference type="NCBI Taxonomy" id="2830665"/>
    <lineage>
        <taxon>Bacteria</taxon>
        <taxon>Bacillati</taxon>
        <taxon>Actinomycetota</taxon>
        <taxon>Actinomycetes</taxon>
        <taxon>Micrococcales</taxon>
        <taxon>Microbacteriaceae</taxon>
        <taxon>Microbacterium</taxon>
    </lineage>
</organism>
<feature type="transmembrane region" description="Helical" evidence="2">
    <location>
        <begin position="1442"/>
        <end position="1462"/>
    </location>
</feature>
<dbReference type="Pfam" id="PF13385">
    <property type="entry name" value="Laminin_G_3"/>
    <property type="match status" value="2"/>
</dbReference>
<dbReference type="PANTHER" id="PTHR43143">
    <property type="entry name" value="METALLOPHOSPHOESTERASE, CALCINEURIN SUPERFAMILY"/>
    <property type="match status" value="1"/>
</dbReference>
<feature type="region of interest" description="Disordered" evidence="1">
    <location>
        <begin position="1380"/>
        <end position="1432"/>
    </location>
</feature>
<dbReference type="NCBIfam" id="TIGR01167">
    <property type="entry name" value="LPXTG_anchor"/>
    <property type="match status" value="1"/>
</dbReference>
<dbReference type="InterPro" id="IPR051918">
    <property type="entry name" value="STPP_CPPED1"/>
</dbReference>
<comment type="caution">
    <text evidence="4">The sequence shown here is derived from an EMBL/GenBank/DDBJ whole genome shotgun (WGS) entry which is preliminary data.</text>
</comment>
<keyword evidence="5" id="KW-1185">Reference proteome</keyword>
<accession>A0A9X1RZC5</accession>
<feature type="compositionally biased region" description="Gly residues" evidence="1">
    <location>
        <begin position="1403"/>
        <end position="1424"/>
    </location>
</feature>
<dbReference type="InterPro" id="IPR013320">
    <property type="entry name" value="ConA-like_dom_sf"/>
</dbReference>
<dbReference type="EMBL" id="JAGTTM010000001">
    <property type="protein sequence ID" value="MCC2028080.1"/>
    <property type="molecule type" value="Genomic_DNA"/>
</dbReference>
<feature type="signal peptide" evidence="3">
    <location>
        <begin position="1"/>
        <end position="47"/>
    </location>
</feature>
<name>A0A9X1RZC5_9MICO</name>
<dbReference type="InterPro" id="IPR029052">
    <property type="entry name" value="Metallo-depent_PP-like"/>
</dbReference>
<feature type="compositionally biased region" description="Acidic residues" evidence="1">
    <location>
        <begin position="1387"/>
        <end position="1401"/>
    </location>
</feature>
<feature type="region of interest" description="Disordered" evidence="1">
    <location>
        <begin position="299"/>
        <end position="332"/>
    </location>
</feature>